<protein>
    <submittedName>
        <fullName evidence="2">Uncharacterized protein</fullName>
    </submittedName>
</protein>
<organism evidence="2 3">
    <name type="scientific">Thelephora terrestris</name>
    <dbReference type="NCBI Taxonomy" id="56493"/>
    <lineage>
        <taxon>Eukaryota</taxon>
        <taxon>Fungi</taxon>
        <taxon>Dikarya</taxon>
        <taxon>Basidiomycota</taxon>
        <taxon>Agaricomycotina</taxon>
        <taxon>Agaricomycetes</taxon>
        <taxon>Thelephorales</taxon>
        <taxon>Thelephoraceae</taxon>
        <taxon>Thelephora</taxon>
    </lineage>
</organism>
<reference evidence="2" key="1">
    <citation type="journal article" date="2020" name="Nat. Commun.">
        <title>Large-scale genome sequencing of mycorrhizal fungi provides insights into the early evolution of symbiotic traits.</title>
        <authorList>
            <person name="Miyauchi S."/>
            <person name="Kiss E."/>
            <person name="Kuo A."/>
            <person name="Drula E."/>
            <person name="Kohler A."/>
            <person name="Sanchez-Garcia M."/>
            <person name="Morin E."/>
            <person name="Andreopoulos B."/>
            <person name="Barry K.W."/>
            <person name="Bonito G."/>
            <person name="Buee M."/>
            <person name="Carver A."/>
            <person name="Chen C."/>
            <person name="Cichocki N."/>
            <person name="Clum A."/>
            <person name="Culley D."/>
            <person name="Crous P.W."/>
            <person name="Fauchery L."/>
            <person name="Girlanda M."/>
            <person name="Hayes R.D."/>
            <person name="Keri Z."/>
            <person name="LaButti K."/>
            <person name="Lipzen A."/>
            <person name="Lombard V."/>
            <person name="Magnuson J."/>
            <person name="Maillard F."/>
            <person name="Murat C."/>
            <person name="Nolan M."/>
            <person name="Ohm R.A."/>
            <person name="Pangilinan J."/>
            <person name="Pereira M.F."/>
            <person name="Perotto S."/>
            <person name="Peter M."/>
            <person name="Pfister S."/>
            <person name="Riley R."/>
            <person name="Sitrit Y."/>
            <person name="Stielow J.B."/>
            <person name="Szollosi G."/>
            <person name="Zifcakova L."/>
            <person name="Stursova M."/>
            <person name="Spatafora J.W."/>
            <person name="Tedersoo L."/>
            <person name="Vaario L.M."/>
            <person name="Yamada A."/>
            <person name="Yan M."/>
            <person name="Wang P."/>
            <person name="Xu J."/>
            <person name="Bruns T."/>
            <person name="Baldrian P."/>
            <person name="Vilgalys R."/>
            <person name="Dunand C."/>
            <person name="Henrissat B."/>
            <person name="Grigoriev I.V."/>
            <person name="Hibbett D."/>
            <person name="Nagy L.G."/>
            <person name="Martin F.M."/>
        </authorList>
    </citation>
    <scope>NUCLEOTIDE SEQUENCE</scope>
    <source>
        <strain evidence="2">UH-Tt-Lm1</strain>
    </source>
</reference>
<evidence type="ECO:0000313" key="3">
    <source>
        <dbReference type="Proteomes" id="UP000736335"/>
    </source>
</evidence>
<reference evidence="2" key="2">
    <citation type="submission" date="2020-11" db="EMBL/GenBank/DDBJ databases">
        <authorList>
            <consortium name="DOE Joint Genome Institute"/>
            <person name="Kuo A."/>
            <person name="Miyauchi S."/>
            <person name="Kiss E."/>
            <person name="Drula E."/>
            <person name="Kohler A."/>
            <person name="Sanchez-Garcia M."/>
            <person name="Andreopoulos B."/>
            <person name="Barry K.W."/>
            <person name="Bonito G."/>
            <person name="Buee M."/>
            <person name="Carver A."/>
            <person name="Chen C."/>
            <person name="Cichocki N."/>
            <person name="Clum A."/>
            <person name="Culley D."/>
            <person name="Crous P.W."/>
            <person name="Fauchery L."/>
            <person name="Girlanda M."/>
            <person name="Hayes R."/>
            <person name="Keri Z."/>
            <person name="Labutti K."/>
            <person name="Lipzen A."/>
            <person name="Lombard V."/>
            <person name="Magnuson J."/>
            <person name="Maillard F."/>
            <person name="Morin E."/>
            <person name="Murat C."/>
            <person name="Nolan M."/>
            <person name="Ohm R."/>
            <person name="Pangilinan J."/>
            <person name="Pereira M."/>
            <person name="Perotto S."/>
            <person name="Peter M."/>
            <person name="Riley R."/>
            <person name="Sitrit Y."/>
            <person name="Stielow B."/>
            <person name="Szollosi G."/>
            <person name="Zifcakova L."/>
            <person name="Stursova M."/>
            <person name="Spatafora J.W."/>
            <person name="Tedersoo L."/>
            <person name="Vaario L.-M."/>
            <person name="Yamada A."/>
            <person name="Yan M."/>
            <person name="Wang P."/>
            <person name="Xu J."/>
            <person name="Bruns T."/>
            <person name="Baldrian P."/>
            <person name="Vilgalys R."/>
            <person name="Henrissat B."/>
            <person name="Grigoriev I.V."/>
            <person name="Hibbett D."/>
            <person name="Nagy L.G."/>
            <person name="Martin F.M."/>
        </authorList>
    </citation>
    <scope>NUCLEOTIDE SEQUENCE</scope>
    <source>
        <strain evidence="2">UH-Tt-Lm1</strain>
    </source>
</reference>
<gene>
    <name evidence="2" type="ORF">BJ322DRAFT_172765</name>
</gene>
<accession>A0A9P6L5A8</accession>
<keyword evidence="3" id="KW-1185">Reference proteome</keyword>
<feature type="region of interest" description="Disordered" evidence="1">
    <location>
        <begin position="138"/>
        <end position="163"/>
    </location>
</feature>
<comment type="caution">
    <text evidence="2">The sequence shown here is derived from an EMBL/GenBank/DDBJ whole genome shotgun (WGS) entry which is preliminary data.</text>
</comment>
<dbReference type="Proteomes" id="UP000736335">
    <property type="component" value="Unassembled WGS sequence"/>
</dbReference>
<dbReference type="EMBL" id="WIUZ02000011">
    <property type="protein sequence ID" value="KAF9782806.1"/>
    <property type="molecule type" value="Genomic_DNA"/>
</dbReference>
<proteinExistence type="predicted"/>
<dbReference type="AlphaFoldDB" id="A0A9P6L5A8"/>
<evidence type="ECO:0000313" key="2">
    <source>
        <dbReference type="EMBL" id="KAF9782806.1"/>
    </source>
</evidence>
<evidence type="ECO:0000256" key="1">
    <source>
        <dbReference type="SAM" id="MobiDB-lite"/>
    </source>
</evidence>
<sequence length="220" mass="24774">MDFAAHIQLLTGILSPGSSKEEPILQAWTSRKEPESEKNYYYDGYKEVETEQPHSVLDIYRQEGTIGHSDSQGLNALDQLNAKPDGHLMLDSVRSILSSGRPDDAISGELAELLGFDNLELVTDILCNRGQFFEEQPLTSLPSKGKGKQPDPKSLAPQQVRRRMEEQLQANASRPLYTGTAHGKPEVLPHVYFPLKHGRRKRAFSVWKQVYATDWDTQRG</sequence>
<name>A0A9P6L5A8_9AGAM</name>
<dbReference type="OrthoDB" id="3270284at2759"/>